<evidence type="ECO:0000313" key="2">
    <source>
        <dbReference type="WBParaSite" id="Hba_14582"/>
    </source>
</evidence>
<dbReference type="AlphaFoldDB" id="A0A1I7XA74"/>
<organism evidence="1 2">
    <name type="scientific">Heterorhabditis bacteriophora</name>
    <name type="common">Entomopathogenic nematode worm</name>
    <dbReference type="NCBI Taxonomy" id="37862"/>
    <lineage>
        <taxon>Eukaryota</taxon>
        <taxon>Metazoa</taxon>
        <taxon>Ecdysozoa</taxon>
        <taxon>Nematoda</taxon>
        <taxon>Chromadorea</taxon>
        <taxon>Rhabditida</taxon>
        <taxon>Rhabditina</taxon>
        <taxon>Rhabditomorpha</taxon>
        <taxon>Strongyloidea</taxon>
        <taxon>Heterorhabditidae</taxon>
        <taxon>Heterorhabditis</taxon>
    </lineage>
</organism>
<proteinExistence type="predicted"/>
<sequence length="47" mass="5038">MGLQTNTNLLLGRCIGSIHAIDGSIATKNSVNLLYCDILVVLLHMVV</sequence>
<accession>A0A1I7XA74</accession>
<name>A0A1I7XA74_HETBA</name>
<reference evidence="2" key="1">
    <citation type="submission" date="2016-11" db="UniProtKB">
        <authorList>
            <consortium name="WormBaseParasite"/>
        </authorList>
    </citation>
    <scope>IDENTIFICATION</scope>
</reference>
<evidence type="ECO:0000313" key="1">
    <source>
        <dbReference type="Proteomes" id="UP000095283"/>
    </source>
</evidence>
<keyword evidence="1" id="KW-1185">Reference proteome</keyword>
<dbReference type="Proteomes" id="UP000095283">
    <property type="component" value="Unplaced"/>
</dbReference>
<protein>
    <submittedName>
        <fullName evidence="2">Uncharacterized protein</fullName>
    </submittedName>
</protein>
<dbReference type="WBParaSite" id="Hba_14582">
    <property type="protein sequence ID" value="Hba_14582"/>
    <property type="gene ID" value="Hba_14582"/>
</dbReference>